<dbReference type="Gene3D" id="3.10.180.10">
    <property type="entry name" value="2,3-Dihydroxybiphenyl 1,2-Dioxygenase, domain 1"/>
    <property type="match status" value="1"/>
</dbReference>
<dbReference type="AlphaFoldDB" id="A0A1H2KSN6"/>
<reference evidence="3" key="1">
    <citation type="submission" date="2016-10" db="EMBL/GenBank/DDBJ databases">
        <authorList>
            <person name="Varghese N."/>
            <person name="Submissions S."/>
        </authorList>
    </citation>
    <scope>NUCLEOTIDE SEQUENCE [LARGE SCALE GENOMIC DNA]</scope>
    <source>
        <strain evidence="3">DSM 45079</strain>
    </source>
</reference>
<dbReference type="InterPro" id="IPR029068">
    <property type="entry name" value="Glyas_Bleomycin-R_OHBP_Dase"/>
</dbReference>
<dbReference type="InterPro" id="IPR037523">
    <property type="entry name" value="VOC_core"/>
</dbReference>
<dbReference type="EMBL" id="LT629791">
    <property type="protein sequence ID" value="SDU71366.1"/>
    <property type="molecule type" value="Genomic_DNA"/>
</dbReference>
<dbReference type="STRING" id="419479.SAMN04488563_4179"/>
<dbReference type="Pfam" id="PF00903">
    <property type="entry name" value="Glyoxalase"/>
    <property type="match status" value="1"/>
</dbReference>
<dbReference type="RefSeq" id="WP_046769278.1">
    <property type="nucleotide sequence ID" value="NZ_KQ061231.1"/>
</dbReference>
<keyword evidence="3" id="KW-1185">Reference proteome</keyword>
<feature type="domain" description="VOC" evidence="1">
    <location>
        <begin position="2"/>
        <end position="109"/>
    </location>
</feature>
<dbReference type="Proteomes" id="UP000182977">
    <property type="component" value="Chromosome I"/>
</dbReference>
<evidence type="ECO:0000313" key="3">
    <source>
        <dbReference type="Proteomes" id="UP000182977"/>
    </source>
</evidence>
<dbReference type="PROSITE" id="PS51819">
    <property type="entry name" value="VOC"/>
    <property type="match status" value="1"/>
</dbReference>
<organism evidence="2 3">
    <name type="scientific">Jiangella alkaliphila</name>
    <dbReference type="NCBI Taxonomy" id="419479"/>
    <lineage>
        <taxon>Bacteria</taxon>
        <taxon>Bacillati</taxon>
        <taxon>Actinomycetota</taxon>
        <taxon>Actinomycetes</taxon>
        <taxon>Jiangellales</taxon>
        <taxon>Jiangellaceae</taxon>
        <taxon>Jiangella</taxon>
    </lineage>
</organism>
<accession>A0A1H2KSN6</accession>
<evidence type="ECO:0000259" key="1">
    <source>
        <dbReference type="PROSITE" id="PS51819"/>
    </source>
</evidence>
<sequence>MKLEFLFVPTSDLKASLALYRDDLGFDEAWREGDATVALTLPGTGVQLMLDSHDADAPVGPLFVVDSVQAFHAAKPDSLGVLEEPNEIPGGFMATYQDPGGAVIYVMDQVNDPATT</sequence>
<gene>
    <name evidence="2" type="ORF">SAMN04488563_4179</name>
</gene>
<evidence type="ECO:0000313" key="2">
    <source>
        <dbReference type="EMBL" id="SDU71366.1"/>
    </source>
</evidence>
<dbReference type="SUPFAM" id="SSF54593">
    <property type="entry name" value="Glyoxalase/Bleomycin resistance protein/Dihydroxybiphenyl dioxygenase"/>
    <property type="match status" value="1"/>
</dbReference>
<name>A0A1H2KSN6_9ACTN</name>
<protein>
    <recommendedName>
        <fullName evidence="1">VOC domain-containing protein</fullName>
    </recommendedName>
</protein>
<dbReference type="InterPro" id="IPR004360">
    <property type="entry name" value="Glyas_Fos-R_dOase_dom"/>
</dbReference>
<proteinExistence type="predicted"/>
<dbReference type="OrthoDB" id="5119162at2"/>